<name>A0ABX7IFQ4_9BACT</name>
<dbReference type="CDD" id="cd12797">
    <property type="entry name" value="M23_peptidase"/>
    <property type="match status" value="1"/>
</dbReference>
<evidence type="ECO:0000313" key="3">
    <source>
        <dbReference type="EMBL" id="QRR04257.1"/>
    </source>
</evidence>
<dbReference type="InterPro" id="IPR050570">
    <property type="entry name" value="Cell_wall_metabolism_enzyme"/>
</dbReference>
<accession>A0ABX7IFQ4</accession>
<dbReference type="SUPFAM" id="SSF51261">
    <property type="entry name" value="Duplicated hybrid motif"/>
    <property type="match status" value="1"/>
</dbReference>
<dbReference type="Proteomes" id="UP000612680">
    <property type="component" value="Chromosome"/>
</dbReference>
<organism evidence="3 4">
    <name type="scientific">Dyadobacter sandarakinus</name>
    <dbReference type="NCBI Taxonomy" id="2747268"/>
    <lineage>
        <taxon>Bacteria</taxon>
        <taxon>Pseudomonadati</taxon>
        <taxon>Bacteroidota</taxon>
        <taxon>Cytophagia</taxon>
        <taxon>Cytophagales</taxon>
        <taxon>Spirosomataceae</taxon>
        <taxon>Dyadobacter</taxon>
    </lineage>
</organism>
<dbReference type="PANTHER" id="PTHR21666:SF289">
    <property type="entry name" value="L-ALA--D-GLU ENDOPEPTIDASE"/>
    <property type="match status" value="1"/>
</dbReference>
<proteinExistence type="predicted"/>
<dbReference type="Gene3D" id="2.70.70.10">
    <property type="entry name" value="Glucose Permease (Domain IIA)"/>
    <property type="match status" value="1"/>
</dbReference>
<evidence type="ECO:0000313" key="4">
    <source>
        <dbReference type="Proteomes" id="UP000612680"/>
    </source>
</evidence>
<keyword evidence="4" id="KW-1185">Reference proteome</keyword>
<dbReference type="PANTHER" id="PTHR21666">
    <property type="entry name" value="PEPTIDASE-RELATED"/>
    <property type="match status" value="1"/>
</dbReference>
<dbReference type="EMBL" id="CP056775">
    <property type="protein sequence ID" value="QRR04257.1"/>
    <property type="molecule type" value="Genomic_DNA"/>
</dbReference>
<protein>
    <submittedName>
        <fullName evidence="3">Peptidoglycan DD-metalloendopeptidase family protein</fullName>
    </submittedName>
</protein>
<dbReference type="InterPro" id="IPR016047">
    <property type="entry name" value="M23ase_b-sheet_dom"/>
</dbReference>
<sequence>MQVLAEKLTAYSGFAKVIASSKPYRRLDFSSGNADLSRLDLTETAVFAEYVSGVMLENNRYLGIGGYAEDRIIYRTRKHFQQNTQPRSIHLGTDIWTTAGEPVHAPLSGQVHSFAFNNHYGDYGPTIILAHELQGARFYTLYGHLSLESLHGLYEGKEISTGECFASIGFYPENGDWPPHLHFQVIENMGEWKGDYPGVSSWQDRDYYLAACPDPNLILCIPENTYLR</sequence>
<gene>
    <name evidence="3" type="ORF">HWI92_18215</name>
</gene>
<dbReference type="Pfam" id="PF01551">
    <property type="entry name" value="Peptidase_M23"/>
    <property type="match status" value="1"/>
</dbReference>
<feature type="domain" description="M23ase beta-sheet core" evidence="2">
    <location>
        <begin position="89"/>
        <end position="188"/>
    </location>
</feature>
<evidence type="ECO:0000256" key="1">
    <source>
        <dbReference type="ARBA" id="ARBA00022729"/>
    </source>
</evidence>
<dbReference type="InterPro" id="IPR011055">
    <property type="entry name" value="Dup_hybrid_motif"/>
</dbReference>
<keyword evidence="1" id="KW-0732">Signal</keyword>
<evidence type="ECO:0000259" key="2">
    <source>
        <dbReference type="Pfam" id="PF01551"/>
    </source>
</evidence>
<reference evidence="3 4" key="1">
    <citation type="submission" date="2020-06" db="EMBL/GenBank/DDBJ databases">
        <title>Dyadobacter sandarakinus sp. nov., isolated from the soil of the Arctic Yellow River Station.</title>
        <authorList>
            <person name="Zhang Y."/>
            <person name="Peng F."/>
        </authorList>
    </citation>
    <scope>NUCLEOTIDE SEQUENCE [LARGE SCALE GENOMIC DNA]</scope>
    <source>
        <strain evidence="3 4">Q3-56</strain>
    </source>
</reference>